<sequence length="68" mass="7444">MVMDAAMLVSDKQRVGLAISKLGERAREWSLTSDVSVNAAFPTWEMLKKQLTCVFAPPSQAYVCAHAS</sequence>
<evidence type="ECO:0000313" key="1">
    <source>
        <dbReference type="EMBL" id="CAI5720546.1"/>
    </source>
</evidence>
<name>A0AAV0TEC6_9STRA</name>
<protein>
    <submittedName>
        <fullName evidence="1">Uncharacterized protein</fullName>
    </submittedName>
</protein>
<dbReference type="EMBL" id="CANTFK010000633">
    <property type="protein sequence ID" value="CAI5720546.1"/>
    <property type="molecule type" value="Genomic_DNA"/>
</dbReference>
<reference evidence="1" key="1">
    <citation type="submission" date="2022-12" db="EMBL/GenBank/DDBJ databases">
        <authorList>
            <person name="Webb A."/>
        </authorList>
    </citation>
    <scope>NUCLEOTIDE SEQUENCE</scope>
    <source>
        <strain evidence="1">Pf2</strain>
    </source>
</reference>
<dbReference type="AlphaFoldDB" id="A0AAV0TEC6"/>
<dbReference type="Proteomes" id="UP001159659">
    <property type="component" value="Unassembled WGS sequence"/>
</dbReference>
<organism evidence="1 2">
    <name type="scientific">Peronospora farinosa</name>
    <dbReference type="NCBI Taxonomy" id="134698"/>
    <lineage>
        <taxon>Eukaryota</taxon>
        <taxon>Sar</taxon>
        <taxon>Stramenopiles</taxon>
        <taxon>Oomycota</taxon>
        <taxon>Peronosporomycetes</taxon>
        <taxon>Peronosporales</taxon>
        <taxon>Peronosporaceae</taxon>
        <taxon>Peronospora</taxon>
    </lineage>
</organism>
<evidence type="ECO:0000313" key="2">
    <source>
        <dbReference type="Proteomes" id="UP001159659"/>
    </source>
</evidence>
<accession>A0AAV0TEC6</accession>
<proteinExistence type="predicted"/>
<gene>
    <name evidence="1" type="ORF">PFR002_LOCUS4016</name>
</gene>
<comment type="caution">
    <text evidence="1">The sequence shown here is derived from an EMBL/GenBank/DDBJ whole genome shotgun (WGS) entry which is preliminary data.</text>
</comment>